<gene>
    <name evidence="1" type="ORF">MNBD_PLANCTO03-588</name>
</gene>
<reference evidence="1" key="1">
    <citation type="submission" date="2018-06" db="EMBL/GenBank/DDBJ databases">
        <authorList>
            <person name="Zhirakovskaya E."/>
        </authorList>
    </citation>
    <scope>NUCLEOTIDE SEQUENCE</scope>
</reference>
<accession>A0A3B1E8W4</accession>
<feature type="non-terminal residue" evidence="1">
    <location>
        <position position="27"/>
    </location>
</feature>
<organism evidence="1">
    <name type="scientific">hydrothermal vent metagenome</name>
    <dbReference type="NCBI Taxonomy" id="652676"/>
    <lineage>
        <taxon>unclassified sequences</taxon>
        <taxon>metagenomes</taxon>
        <taxon>ecological metagenomes</taxon>
    </lineage>
</organism>
<evidence type="ECO:0000313" key="1">
    <source>
        <dbReference type="EMBL" id="VAX42207.1"/>
    </source>
</evidence>
<name>A0A3B1E8W4_9ZZZZ</name>
<proteinExistence type="predicted"/>
<dbReference type="AlphaFoldDB" id="A0A3B1E8W4"/>
<dbReference type="EMBL" id="UOGK01000658">
    <property type="protein sequence ID" value="VAX42207.1"/>
    <property type="molecule type" value="Genomic_DNA"/>
</dbReference>
<sequence>MKRHHLVRLGAVIVAGLALPATAQIGG</sequence>
<protein>
    <submittedName>
        <fullName evidence="1">Uncharacterized protein</fullName>
    </submittedName>
</protein>